<feature type="domain" description="FAD-dependent protein C-terminal" evidence="1">
    <location>
        <begin position="1"/>
        <end position="80"/>
    </location>
</feature>
<dbReference type="PANTHER" id="PTHR42842:SF3">
    <property type="entry name" value="FAD_NAD(P)-BINDING OXIDOREDUCTASE FAMILY PROTEIN"/>
    <property type="match status" value="1"/>
</dbReference>
<proteinExistence type="predicted"/>
<evidence type="ECO:0000259" key="1">
    <source>
        <dbReference type="Pfam" id="PF21688"/>
    </source>
</evidence>
<dbReference type="Gene3D" id="3.50.50.60">
    <property type="entry name" value="FAD/NAD(P)-binding domain"/>
    <property type="match status" value="1"/>
</dbReference>
<accession>A0A178V780</accession>
<dbReference type="InterPro" id="IPR049516">
    <property type="entry name" value="FAD-depend_C"/>
</dbReference>
<name>A0A178V780_ARATH</name>
<dbReference type="InterPro" id="IPR028348">
    <property type="entry name" value="FAD-binding_protein"/>
</dbReference>
<dbReference type="AlphaFoldDB" id="A0A178V780"/>
<dbReference type="ExpressionAtlas" id="A0A178V780">
    <property type="expression patterns" value="baseline and differential"/>
</dbReference>
<gene>
    <name evidence="2" type="ordered locus">AXX17_At4g10280</name>
</gene>
<sequence length="154" mass="16402">MGGGDFTVPVQRVTDFLQNKLSETPLPPSSYRLGVKSANLHELFPAHITEALRESISMFEKELPGFISEEALLHGVETRTSSPVRIPRSNETYESTSLKGLYPVGEGAGYAGGIVSAAVDGMFSGFAVAKSFDLFDGTIESVIGKAQGAGLVKY</sequence>
<dbReference type="SUPFAM" id="SSF51905">
    <property type="entry name" value="FAD/NAD(P)-binding domain"/>
    <property type="match status" value="1"/>
</dbReference>
<organism evidence="2 3">
    <name type="scientific">Arabidopsis thaliana</name>
    <name type="common">Mouse-ear cress</name>
    <dbReference type="NCBI Taxonomy" id="3702"/>
    <lineage>
        <taxon>Eukaryota</taxon>
        <taxon>Viridiplantae</taxon>
        <taxon>Streptophyta</taxon>
        <taxon>Embryophyta</taxon>
        <taxon>Tracheophyta</taxon>
        <taxon>Spermatophyta</taxon>
        <taxon>Magnoliopsida</taxon>
        <taxon>eudicotyledons</taxon>
        <taxon>Gunneridae</taxon>
        <taxon>Pentapetalae</taxon>
        <taxon>rosids</taxon>
        <taxon>malvids</taxon>
        <taxon>Brassicales</taxon>
        <taxon>Brassicaceae</taxon>
        <taxon>Camelineae</taxon>
        <taxon>Arabidopsis</taxon>
    </lineage>
</organism>
<evidence type="ECO:0000313" key="2">
    <source>
        <dbReference type="EMBL" id="OAP00902.1"/>
    </source>
</evidence>
<protein>
    <recommendedName>
        <fullName evidence="1">FAD-dependent protein C-terminal domain-containing protein</fullName>
    </recommendedName>
</protein>
<dbReference type="EMBL" id="LUHQ01000004">
    <property type="protein sequence ID" value="OAP00902.1"/>
    <property type="molecule type" value="Genomic_DNA"/>
</dbReference>
<dbReference type="PANTHER" id="PTHR42842">
    <property type="entry name" value="FAD/NAD(P)-BINDING OXIDOREDUCTASE"/>
    <property type="match status" value="1"/>
</dbReference>
<dbReference type="Proteomes" id="UP000078284">
    <property type="component" value="Chromosome 4"/>
</dbReference>
<dbReference type="Pfam" id="PF21688">
    <property type="entry name" value="FAD-depend_C"/>
    <property type="match status" value="1"/>
</dbReference>
<reference evidence="3" key="1">
    <citation type="journal article" date="2016" name="Proc. Natl. Acad. Sci. U.S.A.">
        <title>Chromosome-level assembly of Arabidopsis thaliana Ler reveals the extent of translocation and inversion polymorphisms.</title>
        <authorList>
            <person name="Zapata L."/>
            <person name="Ding J."/>
            <person name="Willing E.M."/>
            <person name="Hartwig B."/>
            <person name="Bezdan D."/>
            <person name="Jiao W.B."/>
            <person name="Patel V."/>
            <person name="Velikkakam James G."/>
            <person name="Koornneef M."/>
            <person name="Ossowski S."/>
            <person name="Schneeberger K."/>
        </authorList>
    </citation>
    <scope>NUCLEOTIDE SEQUENCE [LARGE SCALE GENOMIC DNA]</scope>
    <source>
        <strain evidence="3">cv. Landsberg erecta</strain>
    </source>
</reference>
<dbReference type="InterPro" id="IPR036188">
    <property type="entry name" value="FAD/NAD-bd_sf"/>
</dbReference>
<evidence type="ECO:0000313" key="3">
    <source>
        <dbReference type="Proteomes" id="UP000078284"/>
    </source>
</evidence>
<comment type="caution">
    <text evidence="2">The sequence shown here is derived from an EMBL/GenBank/DDBJ whole genome shotgun (WGS) entry which is preliminary data.</text>
</comment>